<dbReference type="SUPFAM" id="SSF53474">
    <property type="entry name" value="alpha/beta-Hydrolases"/>
    <property type="match status" value="1"/>
</dbReference>
<protein>
    <submittedName>
        <fullName evidence="3">Alpha/beta hydrolase</fullName>
    </submittedName>
</protein>
<organism evidence="3 4">
    <name type="scientific">Runella rosea</name>
    <dbReference type="NCBI Taxonomy" id="2259595"/>
    <lineage>
        <taxon>Bacteria</taxon>
        <taxon>Pseudomonadati</taxon>
        <taxon>Bacteroidota</taxon>
        <taxon>Cytophagia</taxon>
        <taxon>Cytophagales</taxon>
        <taxon>Spirosomataceae</taxon>
        <taxon>Runella</taxon>
    </lineage>
</organism>
<keyword evidence="4" id="KW-1185">Reference proteome</keyword>
<evidence type="ECO:0000256" key="1">
    <source>
        <dbReference type="SAM" id="Phobius"/>
    </source>
</evidence>
<keyword evidence="3" id="KW-0378">Hydrolase</keyword>
<dbReference type="AlphaFoldDB" id="A0A344TED3"/>
<evidence type="ECO:0000313" key="4">
    <source>
        <dbReference type="Proteomes" id="UP000251993"/>
    </source>
</evidence>
<dbReference type="KEGG" id="run:DR864_04275"/>
<evidence type="ECO:0000313" key="3">
    <source>
        <dbReference type="EMBL" id="AXE17004.1"/>
    </source>
</evidence>
<keyword evidence="1" id="KW-0812">Transmembrane</keyword>
<dbReference type="InterPro" id="IPR029058">
    <property type="entry name" value="AB_hydrolase_fold"/>
</dbReference>
<keyword evidence="1" id="KW-1133">Transmembrane helix</keyword>
<dbReference type="OrthoDB" id="59888at2"/>
<accession>A0A344TED3</accession>
<dbReference type="Proteomes" id="UP000251993">
    <property type="component" value="Chromosome"/>
</dbReference>
<dbReference type="Gene3D" id="3.40.50.1820">
    <property type="entry name" value="alpha/beta hydrolase"/>
    <property type="match status" value="1"/>
</dbReference>
<proteinExistence type="predicted"/>
<dbReference type="Pfam" id="PF12695">
    <property type="entry name" value="Abhydrolase_5"/>
    <property type="match status" value="1"/>
</dbReference>
<gene>
    <name evidence="3" type="ORF">DR864_04275</name>
</gene>
<feature type="domain" description="Alpha/beta hydrolase fold-5" evidence="2">
    <location>
        <begin position="65"/>
        <end position="228"/>
    </location>
</feature>
<sequence length="245" mass="27339">MKISKKNWFRLVWFSLVGTFTLWNWLSYQTRNLPANTLTSTAQTTVTVTKQLISFSPMTKRKTVLLFFPGALVEPSAYAPIARHAADAGFESHIIKMPWRMATRGYQQIKTLFSLTDTTKRYVLAGHSQGGKMAAQFAYENKNVLAGLILMGTSHPRDIDLSSFILPVVKLYATNDGLASLPEVFENKGKLPSNTQWVGIKGGNHAQFGYYGSQLGDDNATITREVQQSIINQTVIGFLKIIENK</sequence>
<feature type="transmembrane region" description="Helical" evidence="1">
    <location>
        <begin position="7"/>
        <end position="26"/>
    </location>
</feature>
<name>A0A344TED3_9BACT</name>
<keyword evidence="1" id="KW-0472">Membrane</keyword>
<dbReference type="InterPro" id="IPR029059">
    <property type="entry name" value="AB_hydrolase_5"/>
</dbReference>
<evidence type="ECO:0000259" key="2">
    <source>
        <dbReference type="Pfam" id="PF12695"/>
    </source>
</evidence>
<reference evidence="3 4" key="1">
    <citation type="submission" date="2018-07" db="EMBL/GenBank/DDBJ databases">
        <title>Genome sequencing of Runella.</title>
        <authorList>
            <person name="Baek M.-G."/>
            <person name="Yi H."/>
        </authorList>
    </citation>
    <scope>NUCLEOTIDE SEQUENCE [LARGE SCALE GENOMIC DNA]</scope>
    <source>
        <strain evidence="3 4">HYN0085</strain>
    </source>
</reference>
<dbReference type="EMBL" id="CP030850">
    <property type="protein sequence ID" value="AXE17004.1"/>
    <property type="molecule type" value="Genomic_DNA"/>
</dbReference>
<dbReference type="GO" id="GO:0016787">
    <property type="term" value="F:hydrolase activity"/>
    <property type="evidence" value="ECO:0007669"/>
    <property type="project" value="UniProtKB-KW"/>
</dbReference>